<name>A0A195F0X5_9HYME</name>
<proteinExistence type="predicted"/>
<gene>
    <name evidence="1" type="ORF">ALC56_11337</name>
</gene>
<accession>A0A195F0X5</accession>
<dbReference type="EMBL" id="KQ981864">
    <property type="protein sequence ID" value="KYN34230.1"/>
    <property type="molecule type" value="Genomic_DNA"/>
</dbReference>
<dbReference type="Proteomes" id="UP000078541">
    <property type="component" value="Unassembled WGS sequence"/>
</dbReference>
<organism evidence="1 2">
    <name type="scientific">Trachymyrmex septentrionalis</name>
    <dbReference type="NCBI Taxonomy" id="34720"/>
    <lineage>
        <taxon>Eukaryota</taxon>
        <taxon>Metazoa</taxon>
        <taxon>Ecdysozoa</taxon>
        <taxon>Arthropoda</taxon>
        <taxon>Hexapoda</taxon>
        <taxon>Insecta</taxon>
        <taxon>Pterygota</taxon>
        <taxon>Neoptera</taxon>
        <taxon>Endopterygota</taxon>
        <taxon>Hymenoptera</taxon>
        <taxon>Apocrita</taxon>
        <taxon>Aculeata</taxon>
        <taxon>Formicoidea</taxon>
        <taxon>Formicidae</taxon>
        <taxon>Myrmicinae</taxon>
        <taxon>Trachymyrmex</taxon>
    </lineage>
</organism>
<dbReference type="AlphaFoldDB" id="A0A195F0X5"/>
<protein>
    <submittedName>
        <fullName evidence="1">Uncharacterized protein</fullName>
    </submittedName>
</protein>
<reference evidence="1 2" key="1">
    <citation type="submission" date="2016-03" db="EMBL/GenBank/DDBJ databases">
        <title>Trachymyrmex septentrionalis WGS genome.</title>
        <authorList>
            <person name="Nygaard S."/>
            <person name="Hu H."/>
            <person name="Boomsma J."/>
            <person name="Zhang G."/>
        </authorList>
    </citation>
    <scope>NUCLEOTIDE SEQUENCE [LARGE SCALE GENOMIC DNA]</scope>
    <source>
        <strain evidence="1">Tsep2-gDNA-1</strain>
        <tissue evidence="1">Whole body</tissue>
    </source>
</reference>
<keyword evidence="2" id="KW-1185">Reference proteome</keyword>
<evidence type="ECO:0000313" key="2">
    <source>
        <dbReference type="Proteomes" id="UP000078541"/>
    </source>
</evidence>
<sequence>MYNNLIPKPGTIHAVRKYYSSFERSLSNFACTANVKTRFVLLDIILRAAYSAVTLRSIVASHRSVIKNDKGKWDQRRFSRAGQVQITGALHGVGWKLVLGIEGGAQGNCYTANGFTSACLPPALTLPSTPPPPFPPSPAAISLPHVPFSILHHGNQFPSNYSY</sequence>
<evidence type="ECO:0000313" key="1">
    <source>
        <dbReference type="EMBL" id="KYN34230.1"/>
    </source>
</evidence>